<dbReference type="GO" id="GO:0016787">
    <property type="term" value="F:hydrolase activity"/>
    <property type="evidence" value="ECO:0007669"/>
    <property type="project" value="UniProtKB-KW"/>
</dbReference>
<dbReference type="Pfam" id="PF00857">
    <property type="entry name" value="Isochorismatase"/>
    <property type="match status" value="1"/>
</dbReference>
<reference evidence="4 5" key="1">
    <citation type="journal article" date="2015" name="Genome Announc.">
        <title>Expanding the biotechnology potential of lactobacilli through comparative genomics of 213 strains and associated genera.</title>
        <authorList>
            <person name="Sun Z."/>
            <person name="Harris H.M."/>
            <person name="McCann A."/>
            <person name="Guo C."/>
            <person name="Argimon S."/>
            <person name="Zhang W."/>
            <person name="Yang X."/>
            <person name="Jeffery I.B."/>
            <person name="Cooney J.C."/>
            <person name="Kagawa T.F."/>
            <person name="Liu W."/>
            <person name="Song Y."/>
            <person name="Salvetti E."/>
            <person name="Wrobel A."/>
            <person name="Rasinkangas P."/>
            <person name="Parkhill J."/>
            <person name="Rea M.C."/>
            <person name="O'Sullivan O."/>
            <person name="Ritari J."/>
            <person name="Douillard F.P."/>
            <person name="Paul Ross R."/>
            <person name="Yang R."/>
            <person name="Briner A.E."/>
            <person name="Felis G.E."/>
            <person name="de Vos W.M."/>
            <person name="Barrangou R."/>
            <person name="Klaenhammer T.R."/>
            <person name="Caufield P.W."/>
            <person name="Cui Y."/>
            <person name="Zhang H."/>
            <person name="O'Toole P.W."/>
        </authorList>
    </citation>
    <scope>NUCLEOTIDE SEQUENCE [LARGE SCALE GENOMIC DNA]</scope>
    <source>
        <strain evidence="4 5">DSM 13343</strain>
    </source>
</reference>
<dbReference type="PANTHER" id="PTHR43540:SF7">
    <property type="entry name" value="ISOCHORISMATASE FAMILY PROTEIN YECD"/>
    <property type="match status" value="1"/>
</dbReference>
<dbReference type="Proteomes" id="UP000051790">
    <property type="component" value="Unassembled WGS sequence"/>
</dbReference>
<dbReference type="PATRIC" id="fig|1423769.4.peg.2194"/>
<dbReference type="AlphaFoldDB" id="A0A0R1QMQ0"/>
<protein>
    <recommendedName>
        <fullName evidence="3">Isochorismatase-like domain-containing protein</fullName>
    </recommendedName>
</protein>
<gene>
    <name evidence="4" type="ORF">FD01_GL002042</name>
</gene>
<dbReference type="PANTHER" id="PTHR43540">
    <property type="entry name" value="PEROXYUREIDOACRYLATE/UREIDOACRYLATE AMIDOHYDROLASE-RELATED"/>
    <property type="match status" value="1"/>
</dbReference>
<evidence type="ECO:0000313" key="5">
    <source>
        <dbReference type="Proteomes" id="UP000051790"/>
    </source>
</evidence>
<dbReference type="RefSeq" id="WP_056964604.1">
    <property type="nucleotide sequence ID" value="NZ_AZEU01000235.1"/>
</dbReference>
<sequence>MLDFNLAKTAVVFIDLQADILHAAPLYPWTASAVITANDRLSQVFKNTPALEVLVSVQTETFQHLYPFAGKQRHLANASQPELLLPIAKDSDVQNVIQVTKHNPGAFFGTDLDLQLRRQGIDTIILAGVSTSNGVYATALDAFQYAYHVIVAEDACADRDIEKHDFFFTKMFSRIATVASVEQIVSAVDQAN</sequence>
<evidence type="ECO:0000256" key="1">
    <source>
        <dbReference type="ARBA" id="ARBA00006336"/>
    </source>
</evidence>
<dbReference type="Gene3D" id="3.40.50.850">
    <property type="entry name" value="Isochorismatase-like"/>
    <property type="match status" value="1"/>
</dbReference>
<comment type="caution">
    <text evidence="4">The sequence shown here is derived from an EMBL/GenBank/DDBJ whole genome shotgun (WGS) entry which is preliminary data.</text>
</comment>
<comment type="similarity">
    <text evidence="1">Belongs to the isochorismatase family.</text>
</comment>
<evidence type="ECO:0000259" key="3">
    <source>
        <dbReference type="Pfam" id="PF00857"/>
    </source>
</evidence>
<dbReference type="EMBL" id="AZEU01000235">
    <property type="protein sequence ID" value="KRL42040.1"/>
    <property type="molecule type" value="Genomic_DNA"/>
</dbReference>
<organism evidence="4 5">
    <name type="scientific">Lacticaseibacillus manihotivorans DSM 13343 = JCM 12514</name>
    <dbReference type="NCBI Taxonomy" id="1423769"/>
    <lineage>
        <taxon>Bacteria</taxon>
        <taxon>Bacillati</taxon>
        <taxon>Bacillota</taxon>
        <taxon>Bacilli</taxon>
        <taxon>Lactobacillales</taxon>
        <taxon>Lactobacillaceae</taxon>
        <taxon>Lacticaseibacillus</taxon>
    </lineage>
</organism>
<evidence type="ECO:0000256" key="2">
    <source>
        <dbReference type="ARBA" id="ARBA00022801"/>
    </source>
</evidence>
<keyword evidence="2" id="KW-0378">Hydrolase</keyword>
<proteinExistence type="inferred from homology"/>
<keyword evidence="5" id="KW-1185">Reference proteome</keyword>
<dbReference type="OrthoDB" id="9796485at2"/>
<dbReference type="InterPro" id="IPR036380">
    <property type="entry name" value="Isochorismatase-like_sf"/>
</dbReference>
<evidence type="ECO:0000313" key="4">
    <source>
        <dbReference type="EMBL" id="KRL42040.1"/>
    </source>
</evidence>
<dbReference type="InterPro" id="IPR000868">
    <property type="entry name" value="Isochorismatase-like_dom"/>
</dbReference>
<dbReference type="InterPro" id="IPR050272">
    <property type="entry name" value="Isochorismatase-like_hydrls"/>
</dbReference>
<feature type="domain" description="Isochorismatase-like" evidence="3">
    <location>
        <begin position="9"/>
        <end position="183"/>
    </location>
</feature>
<dbReference type="SUPFAM" id="SSF52499">
    <property type="entry name" value="Isochorismatase-like hydrolases"/>
    <property type="match status" value="1"/>
</dbReference>
<dbReference type="CDD" id="cd00431">
    <property type="entry name" value="cysteine_hydrolases"/>
    <property type="match status" value="1"/>
</dbReference>
<name>A0A0R1QMQ0_9LACO</name>
<accession>A0A0R1QMQ0</accession>